<evidence type="ECO:0000256" key="2">
    <source>
        <dbReference type="ARBA" id="ARBA00008335"/>
    </source>
</evidence>
<feature type="transmembrane region" description="Helical" evidence="7">
    <location>
        <begin position="155"/>
        <end position="179"/>
    </location>
</feature>
<keyword evidence="5 7" id="KW-1133">Transmembrane helix</keyword>
<evidence type="ECO:0000313" key="9">
    <source>
        <dbReference type="EMBL" id="EGF93271.1"/>
    </source>
</evidence>
<evidence type="ECO:0000313" key="10">
    <source>
        <dbReference type="Proteomes" id="UP000006512"/>
    </source>
</evidence>
<gene>
    <name evidence="9" type="ORF">ABI_17110</name>
</gene>
<dbReference type="PANTHER" id="PTHR23514:SF3">
    <property type="entry name" value="BYPASS OF STOP CODON PROTEIN 6"/>
    <property type="match status" value="1"/>
</dbReference>
<dbReference type="PROSITE" id="PS50850">
    <property type="entry name" value="MFS"/>
    <property type="match status" value="1"/>
</dbReference>
<dbReference type="PANTHER" id="PTHR23514">
    <property type="entry name" value="BYPASS OF STOP CODON PROTEIN 6"/>
    <property type="match status" value="1"/>
</dbReference>
<evidence type="ECO:0000256" key="6">
    <source>
        <dbReference type="ARBA" id="ARBA00023136"/>
    </source>
</evidence>
<feature type="transmembrane region" description="Helical" evidence="7">
    <location>
        <begin position="351"/>
        <end position="374"/>
    </location>
</feature>
<dbReference type="AlphaFoldDB" id="F4QK93"/>
<comment type="subcellular location">
    <subcellularLocation>
        <location evidence="1">Endomembrane system</location>
        <topology evidence="1">Multi-pass membrane protein</topology>
    </subcellularLocation>
</comment>
<feature type="transmembrane region" description="Helical" evidence="7">
    <location>
        <begin position="320"/>
        <end position="339"/>
    </location>
</feature>
<dbReference type="Proteomes" id="UP000006512">
    <property type="component" value="Unassembled WGS sequence"/>
</dbReference>
<feature type="transmembrane region" description="Helical" evidence="7">
    <location>
        <begin position="119"/>
        <end position="143"/>
    </location>
</feature>
<dbReference type="EMBL" id="GL883077">
    <property type="protein sequence ID" value="EGF93271.1"/>
    <property type="molecule type" value="Genomic_DNA"/>
</dbReference>
<feature type="domain" description="Major facilitator superfamily (MFS) profile" evidence="8">
    <location>
        <begin position="30"/>
        <end position="409"/>
    </location>
</feature>
<evidence type="ECO:0000256" key="3">
    <source>
        <dbReference type="ARBA" id="ARBA00022448"/>
    </source>
</evidence>
<feature type="transmembrane region" description="Helical" evidence="7">
    <location>
        <begin position="264"/>
        <end position="281"/>
    </location>
</feature>
<evidence type="ECO:0000256" key="7">
    <source>
        <dbReference type="SAM" id="Phobius"/>
    </source>
</evidence>
<dbReference type="Gene3D" id="1.20.1250.20">
    <property type="entry name" value="MFS general substrate transporter like domains"/>
    <property type="match status" value="2"/>
</dbReference>
<dbReference type="Pfam" id="PF07690">
    <property type="entry name" value="MFS_1"/>
    <property type="match status" value="1"/>
</dbReference>
<feature type="transmembrane region" description="Helical" evidence="7">
    <location>
        <begin position="185"/>
        <end position="205"/>
    </location>
</feature>
<dbReference type="GO" id="GO:0016020">
    <property type="term" value="C:membrane"/>
    <property type="evidence" value="ECO:0007669"/>
    <property type="project" value="InterPro"/>
</dbReference>
<protein>
    <submittedName>
        <fullName evidence="9">Major Facilitator Superfamily protein</fullName>
    </submittedName>
</protein>
<dbReference type="InterPro" id="IPR011701">
    <property type="entry name" value="MFS"/>
</dbReference>
<keyword evidence="3" id="KW-0813">Transport</keyword>
<keyword evidence="10" id="KW-1185">Reference proteome</keyword>
<feature type="transmembrane region" description="Helical" evidence="7">
    <location>
        <begin position="293"/>
        <end position="314"/>
    </location>
</feature>
<evidence type="ECO:0000256" key="1">
    <source>
        <dbReference type="ARBA" id="ARBA00004127"/>
    </source>
</evidence>
<feature type="transmembrane region" description="Helical" evidence="7">
    <location>
        <begin position="95"/>
        <end position="113"/>
    </location>
</feature>
<evidence type="ECO:0000256" key="4">
    <source>
        <dbReference type="ARBA" id="ARBA00022692"/>
    </source>
</evidence>
<dbReference type="PROSITE" id="PS00216">
    <property type="entry name" value="SUGAR_TRANSPORT_1"/>
    <property type="match status" value="1"/>
</dbReference>
<dbReference type="GO" id="GO:0022857">
    <property type="term" value="F:transmembrane transporter activity"/>
    <property type="evidence" value="ECO:0007669"/>
    <property type="project" value="InterPro"/>
</dbReference>
<feature type="transmembrane region" description="Helical" evidence="7">
    <location>
        <begin position="33"/>
        <end position="56"/>
    </location>
</feature>
<dbReference type="eggNOG" id="COG0738">
    <property type="taxonomic scope" value="Bacteria"/>
</dbReference>
<dbReference type="InterPro" id="IPR051788">
    <property type="entry name" value="MFS_Transporter"/>
</dbReference>
<dbReference type="InterPro" id="IPR020846">
    <property type="entry name" value="MFS_dom"/>
</dbReference>
<comment type="similarity">
    <text evidence="2">Belongs to the major facilitator superfamily.</text>
</comment>
<dbReference type="GO" id="GO:0012505">
    <property type="term" value="C:endomembrane system"/>
    <property type="evidence" value="ECO:0007669"/>
    <property type="project" value="UniProtKB-SubCell"/>
</dbReference>
<evidence type="ECO:0000256" key="5">
    <source>
        <dbReference type="ARBA" id="ARBA00022989"/>
    </source>
</evidence>
<dbReference type="STRING" id="715226.ABI_17110"/>
<reference evidence="10" key="1">
    <citation type="submission" date="2011-03" db="EMBL/GenBank/DDBJ databases">
        <title>Draft genome sequence of Brevundimonas diminuta.</title>
        <authorList>
            <person name="Brown P.J.B."/>
            <person name="Buechlein A."/>
            <person name="Hemmerich C."/>
            <person name="Brun Y.V."/>
        </authorList>
    </citation>
    <scope>NUCLEOTIDE SEQUENCE [LARGE SCALE GENOMIC DNA]</scope>
    <source>
        <strain evidence="10">C19</strain>
    </source>
</reference>
<feature type="transmembrane region" description="Helical" evidence="7">
    <location>
        <begin position="68"/>
        <end position="88"/>
    </location>
</feature>
<dbReference type="SUPFAM" id="SSF103473">
    <property type="entry name" value="MFS general substrate transporter"/>
    <property type="match status" value="1"/>
</dbReference>
<keyword evidence="4 7" id="KW-0812">Transmembrane</keyword>
<dbReference type="HOGENOM" id="CLU_053847_2_0_5"/>
<evidence type="ECO:0000259" key="8">
    <source>
        <dbReference type="PROSITE" id="PS50850"/>
    </source>
</evidence>
<dbReference type="InterPro" id="IPR036259">
    <property type="entry name" value="MFS_trans_sf"/>
</dbReference>
<dbReference type="InterPro" id="IPR005829">
    <property type="entry name" value="Sugar_transporter_CS"/>
</dbReference>
<proteinExistence type="inferred from homology"/>
<accession>F4QK93</accession>
<feature type="transmembrane region" description="Helical" evidence="7">
    <location>
        <begin position="386"/>
        <end position="404"/>
    </location>
</feature>
<feature type="transmembrane region" description="Helical" evidence="7">
    <location>
        <begin position="231"/>
        <end position="252"/>
    </location>
</feature>
<organism evidence="9 10">
    <name type="scientific">Asticcacaulis biprosthecium C19</name>
    <dbReference type="NCBI Taxonomy" id="715226"/>
    <lineage>
        <taxon>Bacteria</taxon>
        <taxon>Pseudomonadati</taxon>
        <taxon>Pseudomonadota</taxon>
        <taxon>Alphaproteobacteria</taxon>
        <taxon>Caulobacterales</taxon>
        <taxon>Caulobacteraceae</taxon>
        <taxon>Asticcacaulis</taxon>
    </lineage>
</organism>
<name>F4QK93_9CAUL</name>
<sequence>MGRRNSQTPAFFHWSAPMNAAVRPVNPVLITGLTYLMFMMFAMTTDAVGVIIPEVIRQYGLTMTQAGAFHYATMAGIALAGLGLGFLADQMGRKWTIILGLSLFALNSFLFAVGDDFLFFAGLLFVSGLAIGIFKTGALALIGDISTSTESHTRVMNAVEGFFGVGAILGPLIVAQLLITGASWKWLYVIAGALCTLLILTAFLVRYPARQARSEPGVNVSGLLALMKDPFALSFSGLAMLYVGVETAIYVWMPTLLAGYKGPAVWLAVYALSIFFVLRAAGRFVGAWMLARLAWTQVLLVSSGAILICFVAALFGGKAVAVYVLPLSGLFMSVMYPTINSKGISCFRKAQHGAAGGVILFFTCVSAVVAPLAMGAVSDVFGDARYGFMLATVMALALFAALLYNRLRNPAAARLNALNAEY</sequence>
<keyword evidence="6 7" id="KW-0472">Membrane</keyword>